<feature type="transmembrane region" description="Helical" evidence="1">
    <location>
        <begin position="56"/>
        <end position="75"/>
    </location>
</feature>
<dbReference type="Proteomes" id="UP000722336">
    <property type="component" value="Unassembled WGS sequence"/>
</dbReference>
<name>A0ABS6SEE1_9SPHN</name>
<keyword evidence="1" id="KW-0812">Transmembrane</keyword>
<reference evidence="2 3" key="1">
    <citation type="submission" date="2021-04" db="EMBL/GenBank/DDBJ databases">
        <authorList>
            <person name="Pira H."/>
            <person name="Risdian C."/>
            <person name="Wink J."/>
        </authorList>
    </citation>
    <scope>NUCLEOTIDE SEQUENCE [LARGE SCALE GENOMIC DNA]</scope>
    <source>
        <strain evidence="2 3">WHA3</strain>
    </source>
</reference>
<proteinExistence type="predicted"/>
<dbReference type="Pfam" id="PF03203">
    <property type="entry name" value="MerC"/>
    <property type="match status" value="1"/>
</dbReference>
<keyword evidence="1" id="KW-0472">Membrane</keyword>
<keyword evidence="3" id="KW-1185">Reference proteome</keyword>
<accession>A0ABS6SEE1</accession>
<dbReference type="RefSeq" id="WP_218445511.1">
    <property type="nucleotide sequence ID" value="NZ_JAGSPA010000002.1"/>
</dbReference>
<keyword evidence="1" id="KW-1133">Transmembrane helix</keyword>
<feature type="transmembrane region" description="Helical" evidence="1">
    <location>
        <begin position="20"/>
        <end position="44"/>
    </location>
</feature>
<evidence type="ECO:0000313" key="3">
    <source>
        <dbReference type="Proteomes" id="UP000722336"/>
    </source>
</evidence>
<comment type="caution">
    <text evidence="2">The sequence shown here is derived from an EMBL/GenBank/DDBJ whole genome shotgun (WGS) entry which is preliminary data.</text>
</comment>
<dbReference type="InterPro" id="IPR004891">
    <property type="entry name" value="Mercury-R_MerC"/>
</dbReference>
<sequence>MIHYISAIMARRFNVYLDRFAIGLSGLCLVHCLIGALFMAFVAASGTAVLGHNVHQWGLAIAVPLAVVALVGGAVSHGRWEAVAVGSFGVGAMGGALLAGHGPREIVLTILGVILVAIAHALNMRWAHPKRG</sequence>
<feature type="transmembrane region" description="Helical" evidence="1">
    <location>
        <begin position="106"/>
        <end position="126"/>
    </location>
</feature>
<gene>
    <name evidence="2" type="ORF">KCG44_08245</name>
</gene>
<evidence type="ECO:0000313" key="2">
    <source>
        <dbReference type="EMBL" id="MBV7256775.1"/>
    </source>
</evidence>
<dbReference type="EMBL" id="JAGSPA010000002">
    <property type="protein sequence ID" value="MBV7256775.1"/>
    <property type="molecule type" value="Genomic_DNA"/>
</dbReference>
<feature type="transmembrane region" description="Helical" evidence="1">
    <location>
        <begin position="82"/>
        <end position="100"/>
    </location>
</feature>
<organism evidence="2 3">
    <name type="scientific">Pacificimonas pallii</name>
    <dbReference type="NCBI Taxonomy" id="2827236"/>
    <lineage>
        <taxon>Bacteria</taxon>
        <taxon>Pseudomonadati</taxon>
        <taxon>Pseudomonadota</taxon>
        <taxon>Alphaproteobacteria</taxon>
        <taxon>Sphingomonadales</taxon>
        <taxon>Sphingosinicellaceae</taxon>
        <taxon>Pacificimonas</taxon>
    </lineage>
</organism>
<evidence type="ECO:0000256" key="1">
    <source>
        <dbReference type="SAM" id="Phobius"/>
    </source>
</evidence>
<protein>
    <submittedName>
        <fullName evidence="2">MerC domain-containing protein</fullName>
    </submittedName>
</protein>